<dbReference type="InterPro" id="IPR012340">
    <property type="entry name" value="NA-bd_OB-fold"/>
</dbReference>
<evidence type="ECO:0000313" key="1">
    <source>
        <dbReference type="EMBL" id="ORY99427.1"/>
    </source>
</evidence>
<dbReference type="Gene3D" id="2.40.50.140">
    <property type="entry name" value="Nucleic acid-binding proteins"/>
    <property type="match status" value="1"/>
</dbReference>
<gene>
    <name evidence="1" type="ORF">BCR43DRAFT_489263</name>
</gene>
<dbReference type="AlphaFoldDB" id="A0A1X2HK45"/>
<evidence type="ECO:0000313" key="2">
    <source>
        <dbReference type="Proteomes" id="UP000242180"/>
    </source>
</evidence>
<keyword evidence="2" id="KW-1185">Reference proteome</keyword>
<name>A0A1X2HK45_SYNRA</name>
<dbReference type="Proteomes" id="UP000242180">
    <property type="component" value="Unassembled WGS sequence"/>
</dbReference>
<organism evidence="1 2">
    <name type="scientific">Syncephalastrum racemosum</name>
    <name type="common">Filamentous fungus</name>
    <dbReference type="NCBI Taxonomy" id="13706"/>
    <lineage>
        <taxon>Eukaryota</taxon>
        <taxon>Fungi</taxon>
        <taxon>Fungi incertae sedis</taxon>
        <taxon>Mucoromycota</taxon>
        <taxon>Mucoromycotina</taxon>
        <taxon>Mucoromycetes</taxon>
        <taxon>Mucorales</taxon>
        <taxon>Syncephalastraceae</taxon>
        <taxon>Syncephalastrum</taxon>
    </lineage>
</organism>
<dbReference type="InParanoid" id="A0A1X2HK45"/>
<protein>
    <submittedName>
        <fullName evidence="1">Uncharacterized protein</fullName>
    </submittedName>
</protein>
<proteinExistence type="predicted"/>
<sequence length="83" mass="9325">MVFRLCKTCKGKVVLVAQDPHKGKEAFYCPKCDVLNPTCTANLKLKIKIRQGNQLDNLEVYENVLLPLLGCSIDDLLMVICPF</sequence>
<dbReference type="OrthoDB" id="2248248at2759"/>
<dbReference type="SUPFAM" id="SSF50249">
    <property type="entry name" value="Nucleic acid-binding proteins"/>
    <property type="match status" value="1"/>
</dbReference>
<dbReference type="EMBL" id="MCGN01000003">
    <property type="protein sequence ID" value="ORY99427.1"/>
    <property type="molecule type" value="Genomic_DNA"/>
</dbReference>
<accession>A0A1X2HK45</accession>
<comment type="caution">
    <text evidence="1">The sequence shown here is derived from an EMBL/GenBank/DDBJ whole genome shotgun (WGS) entry which is preliminary data.</text>
</comment>
<reference evidence="1 2" key="1">
    <citation type="submission" date="2016-07" db="EMBL/GenBank/DDBJ databases">
        <title>Pervasive Adenine N6-methylation of Active Genes in Fungi.</title>
        <authorList>
            <consortium name="DOE Joint Genome Institute"/>
            <person name="Mondo S.J."/>
            <person name="Dannebaum R.O."/>
            <person name="Kuo R.C."/>
            <person name="Labutti K."/>
            <person name="Haridas S."/>
            <person name="Kuo A."/>
            <person name="Salamov A."/>
            <person name="Ahrendt S.R."/>
            <person name="Lipzen A."/>
            <person name="Sullivan W."/>
            <person name="Andreopoulos W.B."/>
            <person name="Clum A."/>
            <person name="Lindquist E."/>
            <person name="Daum C."/>
            <person name="Ramamoorthy G.K."/>
            <person name="Gryganskyi A."/>
            <person name="Culley D."/>
            <person name="Magnuson J.K."/>
            <person name="James T.Y."/>
            <person name="O'Malley M.A."/>
            <person name="Stajich J.E."/>
            <person name="Spatafora J.W."/>
            <person name="Visel A."/>
            <person name="Grigoriev I.V."/>
        </authorList>
    </citation>
    <scope>NUCLEOTIDE SEQUENCE [LARGE SCALE GENOMIC DNA]</scope>
    <source>
        <strain evidence="1 2">NRRL 2496</strain>
    </source>
</reference>